<proteinExistence type="predicted"/>
<sequence length="83" mass="9693">MSTVKRFIAGVTCPRCAEMDRIRSWEQNGIRYRECVSCDFFEQLPIEDETAPELQTRVNKLREEQKQQDIQTVRILDPGSSSK</sequence>
<dbReference type="InterPro" id="IPR012658">
    <property type="entry name" value="YheV"/>
</dbReference>
<evidence type="ECO:0000313" key="2">
    <source>
        <dbReference type="Proteomes" id="UP000588806"/>
    </source>
</evidence>
<reference evidence="1 2" key="1">
    <citation type="submission" date="2020-05" db="EMBL/GenBank/DDBJ databases">
        <authorList>
            <person name="Ruan W."/>
            <person name="Jeon C.O."/>
            <person name="Chun B.H."/>
        </authorList>
    </citation>
    <scope>NUCLEOTIDE SEQUENCE [LARGE SCALE GENOMIC DNA]</scope>
    <source>
        <strain evidence="1 2">TBZ9</strain>
    </source>
</reference>
<dbReference type="EMBL" id="JABFHI010000002">
    <property type="protein sequence ID" value="NOG31405.1"/>
    <property type="molecule type" value="Genomic_DNA"/>
</dbReference>
<dbReference type="Proteomes" id="UP000588806">
    <property type="component" value="Unassembled WGS sequence"/>
</dbReference>
<protein>
    <submittedName>
        <fullName evidence="1">YheV family putative metal-binding protein</fullName>
    </submittedName>
</protein>
<gene>
    <name evidence="1" type="ORF">HLB35_05805</name>
</gene>
<evidence type="ECO:0000313" key="1">
    <source>
        <dbReference type="EMBL" id="NOG31405.1"/>
    </source>
</evidence>
<name>A0A7Y3TX68_9GAMM</name>
<organism evidence="1 2">
    <name type="scientific">Vreelandella azerica</name>
    <dbReference type="NCBI Taxonomy" id="2732867"/>
    <lineage>
        <taxon>Bacteria</taxon>
        <taxon>Pseudomonadati</taxon>
        <taxon>Pseudomonadota</taxon>
        <taxon>Gammaproteobacteria</taxon>
        <taxon>Oceanospirillales</taxon>
        <taxon>Halomonadaceae</taxon>
        <taxon>Vreelandella</taxon>
    </lineage>
</organism>
<accession>A0A7Y3TX68</accession>
<reference evidence="1 2" key="2">
    <citation type="submission" date="2020-06" db="EMBL/GenBank/DDBJ databases">
        <title>Halomonas songnenensis sp. nov., a moderately halophilic bacterium isolated from saline and alkaline soils.</title>
        <authorList>
            <person name="Jiang J."/>
            <person name="Pan Y."/>
        </authorList>
    </citation>
    <scope>NUCLEOTIDE SEQUENCE [LARGE SCALE GENOMIC DNA]</scope>
    <source>
        <strain evidence="1 2">TBZ9</strain>
    </source>
</reference>
<dbReference type="AlphaFoldDB" id="A0A7Y3TX68"/>
<dbReference type="RefSeq" id="WP_171701860.1">
    <property type="nucleotide sequence ID" value="NZ_JABFHI010000002.1"/>
</dbReference>
<keyword evidence="2" id="KW-1185">Reference proteome</keyword>
<dbReference type="NCBIfam" id="TIGR02443">
    <property type="entry name" value="YheV family putative zinc ribbon protein"/>
    <property type="match status" value="1"/>
</dbReference>
<comment type="caution">
    <text evidence="1">The sequence shown here is derived from an EMBL/GenBank/DDBJ whole genome shotgun (WGS) entry which is preliminary data.</text>
</comment>
<dbReference type="Pfam" id="PF09526">
    <property type="entry name" value="DUF2387"/>
    <property type="match status" value="1"/>
</dbReference>